<evidence type="ECO:0000313" key="2">
    <source>
        <dbReference type="EMBL" id="UJG41750.1"/>
    </source>
</evidence>
<feature type="compositionally biased region" description="Acidic residues" evidence="1">
    <location>
        <begin position="491"/>
        <end position="503"/>
    </location>
</feature>
<dbReference type="Proteomes" id="UP001201020">
    <property type="component" value="Chromosome"/>
</dbReference>
<dbReference type="EMBL" id="CP084166">
    <property type="protein sequence ID" value="UJG41750.1"/>
    <property type="molecule type" value="Genomic_DNA"/>
</dbReference>
<feature type="region of interest" description="Disordered" evidence="1">
    <location>
        <begin position="459"/>
        <end position="503"/>
    </location>
</feature>
<organism evidence="2">
    <name type="scientific">Candidatus Heimdallarchaeum aukensis</name>
    <dbReference type="NCBI Taxonomy" id="2876573"/>
    <lineage>
        <taxon>Archaea</taxon>
        <taxon>Promethearchaeati</taxon>
        <taxon>Candidatus Heimdallarchaeota</taxon>
        <taxon>Candidatus Heimdallarchaeia (ex Rinke et al. 2021) (nom. nud.)</taxon>
        <taxon>Candidatus Heimdallarchaeales</taxon>
        <taxon>Candidatus Heimdallarchaeaceae</taxon>
        <taxon>Candidatus Heimdallarchaeum</taxon>
    </lineage>
</organism>
<gene>
    <name evidence="2" type="ORF">K9W45_04615</name>
</gene>
<protein>
    <submittedName>
        <fullName evidence="2">Uncharacterized protein</fullName>
    </submittedName>
</protein>
<feature type="compositionally biased region" description="Basic and acidic residues" evidence="1">
    <location>
        <begin position="472"/>
        <end position="490"/>
    </location>
</feature>
<dbReference type="AlphaFoldDB" id="A0A9Y1BN10"/>
<sequence>MTNEEIEQLNQVNLLIYQNKDFFSSDIFPTEIIEDSKRKEIKKDIKELLNVDFFTKSEIYPLVSYFKGWNYSTKTFSTENLFAIRKNNESSSLVNITLIKEEVNLIKSLQEIGFILDTLDGIYNKIVLLQSQLSTMERSKEEEPYLELEKKLDLLGKYYHWMLSEEKSLSTKEKENIVQKTMLTTVLLLRLKIRSDRLQCLGACNKTFSKEEYASKEDCDCKGEIVSAPPYFEITDISFVYPEQYSDIIQEERESSPKGIIEKVNRATFPYPLLLLLNQINHSYFSKNLIFPKYSLWEYTSTRDITKINFDFLSITDTEAFLVAYVSDSRFYHENLESSVIIPVLSRKITSNLKEGYSWHSTIENTQINHWKITPFIPLSDIRKYMKLEDIRLIKVEEKTEEVLDKITQEEEIPLSQSQLEEKEDNKEKIVEFQEESITRPLEKKVVYGSRINVIKREEEKEEIEIPQFERPIGEQETTKLEEQETTKLEEQEEQKEEEENNE</sequence>
<name>A0A9Y1BN10_9ARCH</name>
<reference evidence="2" key="1">
    <citation type="journal article" date="2022" name="Nat. Microbiol.">
        <title>Unique mobile elements and scalable gene flow at the prokaryote-eukaryote boundary revealed by circularized Asgard archaea genomes.</title>
        <authorList>
            <person name="Wu F."/>
            <person name="Speth D.R."/>
            <person name="Philosof A."/>
            <person name="Cremiere A."/>
            <person name="Narayanan A."/>
            <person name="Barco R.A."/>
            <person name="Connon S.A."/>
            <person name="Amend J.P."/>
            <person name="Antoshechkin I.A."/>
            <person name="Orphan V.J."/>
        </authorList>
    </citation>
    <scope>NUCLEOTIDE SEQUENCE</scope>
    <source>
        <strain evidence="2">PM71</strain>
    </source>
</reference>
<evidence type="ECO:0000256" key="1">
    <source>
        <dbReference type="SAM" id="MobiDB-lite"/>
    </source>
</evidence>
<proteinExistence type="predicted"/>
<accession>A0A9Y1BN10</accession>